<proteinExistence type="inferred from homology"/>
<dbReference type="Gene3D" id="3.30.230.80">
    <property type="match status" value="1"/>
</dbReference>
<feature type="binding site" evidence="5">
    <location>
        <position position="149"/>
    </location>
    <ligand>
        <name>ATP</name>
        <dbReference type="ChEBI" id="CHEBI:30616"/>
    </ligand>
</feature>
<dbReference type="NCBIfam" id="NF003555">
    <property type="entry name" value="PRK05218.1"/>
    <property type="match status" value="1"/>
</dbReference>
<keyword evidence="3 5" id="KW-0067">ATP-binding</keyword>
<keyword evidence="2 5" id="KW-0547">Nucleotide-binding</keyword>
<comment type="similarity">
    <text evidence="1">Belongs to the heat shock protein 90 family.</text>
</comment>
<dbReference type="HAMAP" id="MF_00505">
    <property type="entry name" value="HSP90"/>
    <property type="match status" value="1"/>
</dbReference>
<dbReference type="SUPFAM" id="SSF54211">
    <property type="entry name" value="Ribosomal protein S5 domain 2-like"/>
    <property type="match status" value="1"/>
</dbReference>
<dbReference type="GO" id="GO:0051082">
    <property type="term" value="F:unfolded protein binding"/>
    <property type="evidence" value="ECO:0007669"/>
    <property type="project" value="InterPro"/>
</dbReference>
<feature type="domain" description="Histidine kinase/HSP90-like ATPase" evidence="6">
    <location>
        <begin position="94"/>
        <end position="247"/>
    </location>
</feature>
<reference evidence="7 8" key="1">
    <citation type="journal article" date="2018" name="Nat. Ecol. Evol.">
        <title>Shark genomes provide insights into elasmobranch evolution and the origin of vertebrates.</title>
        <authorList>
            <person name="Hara Y"/>
            <person name="Yamaguchi K"/>
            <person name="Onimaru K"/>
            <person name="Kadota M"/>
            <person name="Koyanagi M"/>
            <person name="Keeley SD"/>
            <person name="Tatsumi K"/>
            <person name="Tanaka K"/>
            <person name="Motone F"/>
            <person name="Kageyama Y"/>
            <person name="Nozu R"/>
            <person name="Adachi N"/>
            <person name="Nishimura O"/>
            <person name="Nakagawa R"/>
            <person name="Tanegashima C"/>
            <person name="Kiyatake I"/>
            <person name="Matsumoto R"/>
            <person name="Murakumo K"/>
            <person name="Nishida K"/>
            <person name="Terakita A"/>
            <person name="Kuratani S"/>
            <person name="Sato K"/>
            <person name="Hyodo S Kuraku.S."/>
        </authorList>
    </citation>
    <scope>NUCLEOTIDE SEQUENCE [LARGE SCALE GENOMIC DNA]</scope>
</reference>
<feature type="binding site" evidence="5">
    <location>
        <position position="237"/>
    </location>
    <ligand>
        <name>ATP</name>
        <dbReference type="ChEBI" id="CHEBI:30616"/>
    </ligand>
</feature>
<dbReference type="SMART" id="SM00387">
    <property type="entry name" value="HATPase_c"/>
    <property type="match status" value="1"/>
</dbReference>
<dbReference type="STRING" id="137246.A0A401SMJ4"/>
<dbReference type="EMBL" id="BEZZ01000377">
    <property type="protein sequence ID" value="GCC31607.1"/>
    <property type="molecule type" value="Genomic_DNA"/>
</dbReference>
<evidence type="ECO:0000256" key="5">
    <source>
        <dbReference type="PIRSR" id="PIRSR002583-1"/>
    </source>
</evidence>
<name>A0A401SMJ4_CHIPU</name>
<dbReference type="GO" id="GO:0005524">
    <property type="term" value="F:ATP binding"/>
    <property type="evidence" value="ECO:0007669"/>
    <property type="project" value="UniProtKB-KW"/>
</dbReference>
<feature type="binding site" evidence="5">
    <location>
        <position position="157"/>
    </location>
    <ligand>
        <name>ATP</name>
        <dbReference type="ChEBI" id="CHEBI:30616"/>
    </ligand>
</feature>
<dbReference type="Proteomes" id="UP000287033">
    <property type="component" value="Unassembled WGS sequence"/>
</dbReference>
<feature type="binding site" evidence="5">
    <location>
        <position position="144"/>
    </location>
    <ligand>
        <name>ATP</name>
        <dbReference type="ChEBI" id="CHEBI:30616"/>
    </ligand>
</feature>
<dbReference type="PIRSF" id="PIRSF002583">
    <property type="entry name" value="Hsp90"/>
    <property type="match status" value="1"/>
</dbReference>
<evidence type="ECO:0000256" key="3">
    <source>
        <dbReference type="ARBA" id="ARBA00022840"/>
    </source>
</evidence>
<dbReference type="FunFam" id="3.30.565.10:FF:000021">
    <property type="entry name" value="Heat shock protein 75 kDa, mitochondrial"/>
    <property type="match status" value="1"/>
</dbReference>
<dbReference type="InterPro" id="IPR020568">
    <property type="entry name" value="Ribosomal_Su5_D2-typ_SF"/>
</dbReference>
<keyword evidence="4" id="KW-0143">Chaperone</keyword>
<dbReference type="Pfam" id="PF00183">
    <property type="entry name" value="HSP90"/>
    <property type="match status" value="2"/>
</dbReference>
<evidence type="ECO:0000256" key="1">
    <source>
        <dbReference type="ARBA" id="ARBA00008239"/>
    </source>
</evidence>
<keyword evidence="8" id="KW-1185">Reference proteome</keyword>
<dbReference type="GO" id="GO:0016887">
    <property type="term" value="F:ATP hydrolysis activity"/>
    <property type="evidence" value="ECO:0007669"/>
    <property type="project" value="InterPro"/>
</dbReference>
<gene>
    <name evidence="7" type="ORF">chiPu_0010067</name>
</gene>
<dbReference type="FunFam" id="3.40.50.11260:FF:000004">
    <property type="entry name" value="Heat shock protein 75 mitochondrial"/>
    <property type="match status" value="1"/>
</dbReference>
<dbReference type="OrthoDB" id="28737at2759"/>
<feature type="binding site" evidence="5">
    <location>
        <begin position="186"/>
        <end position="191"/>
    </location>
    <ligand>
        <name>ATP</name>
        <dbReference type="ChEBI" id="CHEBI:30616"/>
    </ligand>
</feature>
<dbReference type="Gene3D" id="3.30.565.10">
    <property type="entry name" value="Histidine kinase-like ATPase, C-terminal domain"/>
    <property type="match status" value="1"/>
</dbReference>
<dbReference type="PRINTS" id="PR00775">
    <property type="entry name" value="HEATSHOCK90"/>
</dbReference>
<dbReference type="Gene3D" id="3.40.50.11260">
    <property type="match status" value="1"/>
</dbReference>
<dbReference type="CDD" id="cd16927">
    <property type="entry name" value="HATPase_Hsp90-like"/>
    <property type="match status" value="1"/>
</dbReference>
<dbReference type="OMA" id="DHTQQNE"/>
<accession>A0A401SMJ4</accession>
<dbReference type="GO" id="GO:0140662">
    <property type="term" value="F:ATP-dependent protein folding chaperone"/>
    <property type="evidence" value="ECO:0007669"/>
    <property type="project" value="InterPro"/>
</dbReference>
<dbReference type="InterPro" id="IPR003594">
    <property type="entry name" value="HATPase_dom"/>
</dbReference>
<dbReference type="InterPro" id="IPR036890">
    <property type="entry name" value="HATPase_C_sf"/>
</dbReference>
<dbReference type="Pfam" id="PF13589">
    <property type="entry name" value="HATPase_c_3"/>
    <property type="match status" value="1"/>
</dbReference>
<dbReference type="SUPFAM" id="SSF55874">
    <property type="entry name" value="ATPase domain of HSP90 chaperone/DNA topoisomerase II/histidine kinase"/>
    <property type="match status" value="1"/>
</dbReference>
<evidence type="ECO:0000256" key="2">
    <source>
        <dbReference type="ARBA" id="ARBA00022741"/>
    </source>
</evidence>
<dbReference type="InterPro" id="IPR020575">
    <property type="entry name" value="Hsp90_N"/>
</dbReference>
<dbReference type="PANTHER" id="PTHR11528">
    <property type="entry name" value="HEAT SHOCK PROTEIN 90 FAMILY MEMBER"/>
    <property type="match status" value="1"/>
</dbReference>
<feature type="binding site" evidence="5">
    <location>
        <position position="101"/>
    </location>
    <ligand>
        <name>ATP</name>
        <dbReference type="ChEBI" id="CHEBI:30616"/>
    </ligand>
</feature>
<evidence type="ECO:0000256" key="4">
    <source>
        <dbReference type="ARBA" id="ARBA00023186"/>
    </source>
</evidence>
<feature type="binding site" evidence="5">
    <location>
        <position position="105"/>
    </location>
    <ligand>
        <name>ATP</name>
        <dbReference type="ChEBI" id="CHEBI:30616"/>
    </ligand>
</feature>
<dbReference type="InterPro" id="IPR037196">
    <property type="entry name" value="HSP90_C"/>
</dbReference>
<feature type="binding site" evidence="5">
    <location>
        <begin position="164"/>
        <end position="165"/>
    </location>
    <ligand>
        <name>ATP</name>
        <dbReference type="ChEBI" id="CHEBI:30616"/>
    </ligand>
</feature>
<comment type="caution">
    <text evidence="7">The sequence shown here is derived from an EMBL/GenBank/DDBJ whole genome shotgun (WGS) entry which is preliminary data.</text>
</comment>
<protein>
    <recommendedName>
        <fullName evidence="6">Histidine kinase/HSP90-like ATPase domain-containing protein</fullName>
    </recommendedName>
</protein>
<sequence length="673" mass="77033">MVPAAVLSLCAVFKSEISKLQYSVFLNRNQYTVVPSSSLCWRLYTTQTAQSPEEETLHNIITDSENVKGVFSKYEFQAETKKLLDIVARSLYSEKEVFIRELISNGSDALEKLRHKLMNNAQNQTPLEIHLQSDTEKGTLTIQDTGIGMTKEELIENLGTIARSGSKAFLEALQNQAEAGTGIIGQFGVGFYSVFMVADKVEVYTQAAEDGSTAYKWASDGSGMYEIAEAAGVKPGTKIVIHLKKDCKEFANQDRVRDVVNKYSNFVSFPIYLNGHRLNTLQALWMMDPKEISEWQHEEFYRYIAKAYDKPRYILHYRTDAPLNIRSIFYVPDMYGQIIANNEVLRQSVTCRLHCTGGVVDSEDIPLNLSRELLQESMLIRKLRDVLQQRLIKFFLDQGKKEPEKFIKFYEDYGLFLREGIVTTTEQDVKEDIGKLLRFESSVLPAGQMTSLPEYGSRMKAGSRNIYYLCAPNRHLAEYSPYFEAMKKKEMEVLFCYDQFDELTLLHLREFDKKKLISVETDIVVDHYKEEKFEDNKPGSERLSDSESEELVAWMRNALGERVTNIKLTPRLDTHPAMITVLEMGAARHFLRSQQLAKSSEERAQILQPTLEINASHTLIKKLNELRGQDTQLAQLLLDQIYDNAMIAAGLNDDPRPMVNRLNKLLTKVLENR</sequence>
<dbReference type="FunFam" id="1.20.120.790:FF:000004">
    <property type="entry name" value="Heat shock protein 75 kDa"/>
    <property type="match status" value="1"/>
</dbReference>
<dbReference type="InterPro" id="IPR001404">
    <property type="entry name" value="Hsp90_fam"/>
</dbReference>
<evidence type="ECO:0000313" key="8">
    <source>
        <dbReference type="Proteomes" id="UP000287033"/>
    </source>
</evidence>
<dbReference type="Gene3D" id="1.20.120.790">
    <property type="entry name" value="Heat shock protein 90, C-terminal domain"/>
    <property type="match status" value="1"/>
</dbReference>
<organism evidence="7 8">
    <name type="scientific">Chiloscyllium punctatum</name>
    <name type="common">Brownbanded bambooshark</name>
    <name type="synonym">Hemiscyllium punctatum</name>
    <dbReference type="NCBI Taxonomy" id="137246"/>
    <lineage>
        <taxon>Eukaryota</taxon>
        <taxon>Metazoa</taxon>
        <taxon>Chordata</taxon>
        <taxon>Craniata</taxon>
        <taxon>Vertebrata</taxon>
        <taxon>Chondrichthyes</taxon>
        <taxon>Elasmobranchii</taxon>
        <taxon>Galeomorphii</taxon>
        <taxon>Galeoidea</taxon>
        <taxon>Orectolobiformes</taxon>
        <taxon>Hemiscylliidae</taxon>
        <taxon>Chiloscyllium</taxon>
    </lineage>
</organism>
<evidence type="ECO:0000259" key="6">
    <source>
        <dbReference type="SMART" id="SM00387"/>
    </source>
</evidence>
<feature type="binding site" evidence="5">
    <location>
        <position position="371"/>
    </location>
    <ligand>
        <name>ATP</name>
        <dbReference type="ChEBI" id="CHEBI:30616"/>
    </ligand>
</feature>
<evidence type="ECO:0000313" key="7">
    <source>
        <dbReference type="EMBL" id="GCC31607.1"/>
    </source>
</evidence>
<dbReference type="SUPFAM" id="SSF110942">
    <property type="entry name" value="HSP90 C-terminal domain"/>
    <property type="match status" value="1"/>
</dbReference>
<dbReference type="AlphaFoldDB" id="A0A401SMJ4"/>